<protein>
    <submittedName>
        <fullName evidence="1">Uncharacterized protein</fullName>
    </submittedName>
</protein>
<organism evidence="1">
    <name type="scientific">marine sediment metagenome</name>
    <dbReference type="NCBI Taxonomy" id="412755"/>
    <lineage>
        <taxon>unclassified sequences</taxon>
        <taxon>metagenomes</taxon>
        <taxon>ecological metagenomes</taxon>
    </lineage>
</organism>
<accession>A0A0F8ZTL6</accession>
<dbReference type="EMBL" id="LAZR01061586">
    <property type="protein sequence ID" value="KKK63286.1"/>
    <property type="molecule type" value="Genomic_DNA"/>
</dbReference>
<gene>
    <name evidence="1" type="ORF">LCGC14_2995820</name>
</gene>
<name>A0A0F8ZTL6_9ZZZZ</name>
<reference evidence="1" key="1">
    <citation type="journal article" date="2015" name="Nature">
        <title>Complex archaea that bridge the gap between prokaryotes and eukaryotes.</title>
        <authorList>
            <person name="Spang A."/>
            <person name="Saw J.H."/>
            <person name="Jorgensen S.L."/>
            <person name="Zaremba-Niedzwiedzka K."/>
            <person name="Martijn J."/>
            <person name="Lind A.E."/>
            <person name="van Eijk R."/>
            <person name="Schleper C."/>
            <person name="Guy L."/>
            <person name="Ettema T.J."/>
        </authorList>
    </citation>
    <scope>NUCLEOTIDE SEQUENCE</scope>
</reference>
<dbReference type="AlphaFoldDB" id="A0A0F8ZTL6"/>
<sequence length="133" mass="15367">MADSVEQVVYENLKGDSTFMGFYTDVYWQEVDKNVIPTEPYIVFWLVDDIGAETRLNKAHQGEARIQFDLWDSDKIRGARLRTTLREKVRNLSDIAGGYAIMTTGITEQTIQRISTTDPYHFVVDGIIKWNEE</sequence>
<evidence type="ECO:0000313" key="1">
    <source>
        <dbReference type="EMBL" id="KKK63286.1"/>
    </source>
</evidence>
<comment type="caution">
    <text evidence="1">The sequence shown here is derived from an EMBL/GenBank/DDBJ whole genome shotgun (WGS) entry which is preliminary data.</text>
</comment>
<proteinExistence type="predicted"/>